<keyword evidence="4" id="KW-1185">Reference proteome</keyword>
<dbReference type="EMBL" id="CAJNOI010000773">
    <property type="protein sequence ID" value="CAF1342980.1"/>
    <property type="molecule type" value="Genomic_DNA"/>
</dbReference>
<evidence type="ECO:0000313" key="3">
    <source>
        <dbReference type="EMBL" id="CAF1593814.1"/>
    </source>
</evidence>
<evidence type="ECO:0000313" key="4">
    <source>
        <dbReference type="Proteomes" id="UP000663832"/>
    </source>
</evidence>
<proteinExistence type="predicted"/>
<dbReference type="InterPro" id="IPR001810">
    <property type="entry name" value="F-box_dom"/>
</dbReference>
<accession>A0A816ABE5</accession>
<dbReference type="AlphaFoldDB" id="A0A816ABE5"/>
<feature type="domain" description="F-box" evidence="1">
    <location>
        <begin position="1"/>
        <end position="38"/>
    </location>
</feature>
<reference evidence="3" key="1">
    <citation type="submission" date="2021-02" db="EMBL/GenBank/DDBJ databases">
        <authorList>
            <person name="Nowell W R."/>
        </authorList>
    </citation>
    <scope>NUCLEOTIDE SEQUENCE</scope>
</reference>
<evidence type="ECO:0000259" key="1">
    <source>
        <dbReference type="PROSITE" id="PS50181"/>
    </source>
</evidence>
<dbReference type="Proteomes" id="UP000663832">
    <property type="component" value="Unassembled WGS sequence"/>
</dbReference>
<evidence type="ECO:0000313" key="2">
    <source>
        <dbReference type="EMBL" id="CAF1342980.1"/>
    </source>
</evidence>
<dbReference type="SUPFAM" id="SSF52047">
    <property type="entry name" value="RNI-like"/>
    <property type="match status" value="1"/>
</dbReference>
<comment type="caution">
    <text evidence="3">The sequence shown here is derived from an EMBL/GenBank/DDBJ whole genome shotgun (WGS) entry which is preliminary data.</text>
</comment>
<dbReference type="EMBL" id="CAJNOM010001131">
    <property type="protein sequence ID" value="CAF1593814.1"/>
    <property type="molecule type" value="Genomic_DNA"/>
</dbReference>
<protein>
    <recommendedName>
        <fullName evidence="1">F-box domain-containing protein</fullName>
    </recommendedName>
</protein>
<dbReference type="Proteomes" id="UP000663877">
    <property type="component" value="Unassembled WGS sequence"/>
</dbReference>
<name>A0A816ABE5_9BILA</name>
<sequence>MQLESLPNELLLDLFRYFDSIHLLFTFYGLNSRFNNLIVIYFRFNCLNFQHISNLNFDIICQQYLPLIIDHINSLYLSDDDETPQQTKWLMSYNFNLEQFIGLQSLTLSTINCEETMNKMMNQLCYLSQLQYLNIIDCYFQSSYIDNIWFIRKLIRCELNTISNFDCSNVPTIKSFSLQYFSISNVPLTKFSIEHLLEFTPCLQHLIIDFFVFSPSENLTRTISTIERLSLAFLNSSNKLENILQNMSNVSKLTVRTWRDIYRNGYQWENLISNYLPKLKVFNLLMQFDSDDDDDDINGEEQVDKILDSFRTQFWIDKHRWFVRCHWQSKSFSLYTLPYVFRRFTIDIDTQFKSTCIEDNTFSSYNHVKDISFCPSLSPDFVHLRFLKLHDLCLVFPIQNEFLSIIPTLHYLTSLTIDFEKETFISFPLQVLLDRAYHLYSLNLKQDSTLHMINLRSKSVRQLHFSSHNKYFNQQECILLSQSPLGMQCEVLRIQVKDKKNIIYLLNKMKNLRSLCFSCENIQSQNELIECLKQKQVDIDFAHFIRLWIR</sequence>
<dbReference type="PROSITE" id="PS50181">
    <property type="entry name" value="FBOX"/>
    <property type="match status" value="1"/>
</dbReference>
<dbReference type="OrthoDB" id="10366601at2759"/>
<organism evidence="3 4">
    <name type="scientific">Adineta steineri</name>
    <dbReference type="NCBI Taxonomy" id="433720"/>
    <lineage>
        <taxon>Eukaryota</taxon>
        <taxon>Metazoa</taxon>
        <taxon>Spiralia</taxon>
        <taxon>Gnathifera</taxon>
        <taxon>Rotifera</taxon>
        <taxon>Eurotatoria</taxon>
        <taxon>Bdelloidea</taxon>
        <taxon>Adinetida</taxon>
        <taxon>Adinetidae</taxon>
        <taxon>Adineta</taxon>
    </lineage>
</organism>
<gene>
    <name evidence="2" type="ORF">BJG266_LOCUS34521</name>
    <name evidence="3" type="ORF">QVE165_LOCUS51606</name>
</gene>